<name>A0A3E0H1D4_9PSEU</name>
<comment type="caution">
    <text evidence="2">The sequence shown here is derived from an EMBL/GenBank/DDBJ whole genome shotgun (WGS) entry which is preliminary data.</text>
</comment>
<dbReference type="Proteomes" id="UP000256269">
    <property type="component" value="Unassembled WGS sequence"/>
</dbReference>
<feature type="domain" description="DUF6292" evidence="1">
    <location>
        <begin position="67"/>
        <end position="153"/>
    </location>
</feature>
<reference evidence="2 3" key="1">
    <citation type="submission" date="2018-08" db="EMBL/GenBank/DDBJ databases">
        <title>Genomic Encyclopedia of Archaeal and Bacterial Type Strains, Phase II (KMG-II): from individual species to whole genera.</title>
        <authorList>
            <person name="Goeker M."/>
        </authorList>
    </citation>
    <scope>NUCLEOTIDE SEQUENCE [LARGE SCALE GENOMIC DNA]</scope>
    <source>
        <strain evidence="2 3">DSM 45791</strain>
    </source>
</reference>
<gene>
    <name evidence="2" type="ORF">BCF44_11724</name>
</gene>
<dbReference type="RefSeq" id="WP_116179721.1">
    <property type="nucleotide sequence ID" value="NZ_CP144375.1"/>
</dbReference>
<proteinExistence type="predicted"/>
<keyword evidence="3" id="KW-1185">Reference proteome</keyword>
<dbReference type="OrthoDB" id="4190452at2"/>
<organism evidence="2 3">
    <name type="scientific">Kutzneria buriramensis</name>
    <dbReference type="NCBI Taxonomy" id="1045776"/>
    <lineage>
        <taxon>Bacteria</taxon>
        <taxon>Bacillati</taxon>
        <taxon>Actinomycetota</taxon>
        <taxon>Actinomycetes</taxon>
        <taxon>Pseudonocardiales</taxon>
        <taxon>Pseudonocardiaceae</taxon>
        <taxon>Kutzneria</taxon>
    </lineage>
</organism>
<dbReference type="InterPro" id="IPR046259">
    <property type="entry name" value="DUF6292"/>
</dbReference>
<evidence type="ECO:0000313" key="3">
    <source>
        <dbReference type="Proteomes" id="UP000256269"/>
    </source>
</evidence>
<protein>
    <recommendedName>
        <fullName evidence="1">DUF6292 domain-containing protein</fullName>
    </recommendedName>
</protein>
<evidence type="ECO:0000259" key="1">
    <source>
        <dbReference type="Pfam" id="PF19809"/>
    </source>
</evidence>
<evidence type="ECO:0000313" key="2">
    <source>
        <dbReference type="EMBL" id="REH35636.1"/>
    </source>
</evidence>
<dbReference type="Pfam" id="PF19809">
    <property type="entry name" value="DUF6292"/>
    <property type="match status" value="1"/>
</dbReference>
<sequence>MVVDLAHRAKAARTVATNATDAQDCRTLLSMLGLEPEHQAHDRTPPQAHDDAAADCTPALTRGLAGYLHAVAEAVGVPVDGTSYEVSDTATAYLALIRRTSDRPGRDLMLVWSEHDGWAVSVETEPLEPPILLSFHGGEDPVPDPRIVAHFVTEVLDGRRGAGRPTSPRGRAHLAERLTSYAVAAEPMC</sequence>
<dbReference type="EMBL" id="QUNO01000017">
    <property type="protein sequence ID" value="REH35636.1"/>
    <property type="molecule type" value="Genomic_DNA"/>
</dbReference>
<accession>A0A3E0H1D4</accession>
<dbReference type="AlphaFoldDB" id="A0A3E0H1D4"/>